<dbReference type="PANTHER" id="PTHR48071">
    <property type="entry name" value="SRCR DOMAIN-CONTAINING PROTEIN"/>
    <property type="match status" value="1"/>
</dbReference>
<proteinExistence type="predicted"/>
<dbReference type="PRINTS" id="PR00258">
    <property type="entry name" value="SPERACTRCPTR"/>
</dbReference>
<accession>A0A803JZ20</accession>
<dbReference type="InParanoid" id="A0A803JZ20"/>
<feature type="region of interest" description="Disordered" evidence="3">
    <location>
        <begin position="215"/>
        <end position="257"/>
    </location>
</feature>
<dbReference type="Gene3D" id="3.10.250.10">
    <property type="entry name" value="SRCR-like domain"/>
    <property type="match status" value="1"/>
</dbReference>
<feature type="compositionally biased region" description="Polar residues" evidence="3">
    <location>
        <begin position="247"/>
        <end position="256"/>
    </location>
</feature>
<evidence type="ECO:0000256" key="1">
    <source>
        <dbReference type="ARBA" id="ARBA00023157"/>
    </source>
</evidence>
<feature type="transmembrane region" description="Helical" evidence="4">
    <location>
        <begin position="156"/>
        <end position="177"/>
    </location>
</feature>
<name>A0A803JZ20_XENTR</name>
<dbReference type="AlphaFoldDB" id="A0A803JZ20"/>
<dbReference type="InterPro" id="IPR036772">
    <property type="entry name" value="SRCR-like_dom_sf"/>
</dbReference>
<reference evidence="7" key="2">
    <citation type="submission" date="2021-03" db="UniProtKB">
        <authorList>
            <consortium name="Ensembl"/>
        </authorList>
    </citation>
    <scope>IDENTIFICATION</scope>
</reference>
<protein>
    <recommendedName>
        <fullName evidence="6">SRCR domain-containing protein</fullName>
    </recommendedName>
</protein>
<feature type="disulfide bond" evidence="2">
    <location>
        <begin position="104"/>
        <end position="114"/>
    </location>
</feature>
<dbReference type="FunFam" id="3.10.250.10:FF:000009">
    <property type="entry name" value="WC1"/>
    <property type="match status" value="1"/>
</dbReference>
<keyword evidence="4" id="KW-0472">Membrane</keyword>
<dbReference type="PROSITE" id="PS50287">
    <property type="entry name" value="SRCR_2"/>
    <property type="match status" value="1"/>
</dbReference>
<feature type="region of interest" description="Disordered" evidence="3">
    <location>
        <begin position="463"/>
        <end position="502"/>
    </location>
</feature>
<keyword evidence="4" id="KW-1133">Transmembrane helix</keyword>
<reference evidence="7" key="1">
    <citation type="journal article" date="2010" name="Science">
        <title>The genome of the Western clawed frog Xenopus tropicalis.</title>
        <authorList>
            <person name="Hellsten U."/>
            <person name="Harland R.M."/>
            <person name="Gilchrist M.J."/>
            <person name="Hendrix D."/>
            <person name="Jurka J."/>
            <person name="Kapitonov V."/>
            <person name="Ovcharenko I."/>
            <person name="Putnam N.H."/>
            <person name="Shu S."/>
            <person name="Taher L."/>
            <person name="Blitz I.L."/>
            <person name="Blumberg B."/>
            <person name="Dichmann D.S."/>
            <person name="Dubchak I."/>
            <person name="Amaya E."/>
            <person name="Detter J.C."/>
            <person name="Fletcher R."/>
            <person name="Gerhard D.S."/>
            <person name="Goodstein D."/>
            <person name="Graves T."/>
            <person name="Grigoriev I.V."/>
            <person name="Grimwood J."/>
            <person name="Kawashima T."/>
            <person name="Lindquist E."/>
            <person name="Lucas S.M."/>
            <person name="Mead P.E."/>
            <person name="Mitros T."/>
            <person name="Ogino H."/>
            <person name="Ohta Y."/>
            <person name="Poliakov A.V."/>
            <person name="Pollet N."/>
            <person name="Robert J."/>
            <person name="Salamov A."/>
            <person name="Sater A.K."/>
            <person name="Schmutz J."/>
            <person name="Terry A."/>
            <person name="Vize P.D."/>
            <person name="Warren W.C."/>
            <person name="Wells D."/>
            <person name="Wills A."/>
            <person name="Wilson R.K."/>
            <person name="Zimmerman L.B."/>
            <person name="Zorn A.M."/>
            <person name="Grainger R."/>
            <person name="Grammer T."/>
            <person name="Khokha M.K."/>
            <person name="Richardson P.M."/>
            <person name="Rokhsar D.S."/>
        </authorList>
    </citation>
    <scope>NUCLEOTIDE SEQUENCE [LARGE SCALE GENOMIC DNA]</scope>
    <source>
        <strain evidence="7">Nigerian</strain>
    </source>
</reference>
<feature type="signal peptide" evidence="5">
    <location>
        <begin position="1"/>
        <end position="21"/>
    </location>
</feature>
<evidence type="ECO:0000256" key="3">
    <source>
        <dbReference type="SAM" id="MobiDB-lite"/>
    </source>
</evidence>
<evidence type="ECO:0000256" key="2">
    <source>
        <dbReference type="PROSITE-ProRule" id="PRU00196"/>
    </source>
</evidence>
<evidence type="ECO:0000313" key="7">
    <source>
        <dbReference type="Ensembl" id="ENSXETP00000113284"/>
    </source>
</evidence>
<dbReference type="PANTHER" id="PTHR48071:SF24">
    <property type="entry name" value="DELETED IN MALIGNANT BRAIN TUMORS 1 PROTEIN-LIKE"/>
    <property type="match status" value="1"/>
</dbReference>
<evidence type="ECO:0000256" key="4">
    <source>
        <dbReference type="SAM" id="Phobius"/>
    </source>
</evidence>
<feature type="chain" id="PRO_5030632613" description="SRCR domain-containing protein" evidence="5">
    <location>
        <begin position="22"/>
        <end position="502"/>
    </location>
</feature>
<feature type="domain" description="SRCR" evidence="6">
    <location>
        <begin position="25"/>
        <end position="136"/>
    </location>
</feature>
<dbReference type="Pfam" id="PF00530">
    <property type="entry name" value="SRCR"/>
    <property type="match status" value="1"/>
</dbReference>
<keyword evidence="4" id="KW-0812">Transmembrane</keyword>
<evidence type="ECO:0000256" key="5">
    <source>
        <dbReference type="SAM" id="SignalP"/>
    </source>
</evidence>
<dbReference type="Ensembl" id="ENSXETT00000112938">
    <property type="protein sequence ID" value="ENSXETP00000113284"/>
    <property type="gene ID" value="ENSXETG00000042145"/>
</dbReference>
<dbReference type="SUPFAM" id="SSF56487">
    <property type="entry name" value="SRCR-like"/>
    <property type="match status" value="1"/>
</dbReference>
<dbReference type="GO" id="GO:0016020">
    <property type="term" value="C:membrane"/>
    <property type="evidence" value="ECO:0007669"/>
    <property type="project" value="InterPro"/>
</dbReference>
<organism evidence="7">
    <name type="scientific">Xenopus tropicalis</name>
    <name type="common">Western clawed frog</name>
    <name type="synonym">Silurana tropicalis</name>
    <dbReference type="NCBI Taxonomy" id="8364"/>
    <lineage>
        <taxon>Eukaryota</taxon>
        <taxon>Metazoa</taxon>
        <taxon>Chordata</taxon>
        <taxon>Craniata</taxon>
        <taxon>Vertebrata</taxon>
        <taxon>Euteleostomi</taxon>
        <taxon>Amphibia</taxon>
        <taxon>Batrachia</taxon>
        <taxon>Anura</taxon>
        <taxon>Pipoidea</taxon>
        <taxon>Pipidae</taxon>
        <taxon>Xenopodinae</taxon>
        <taxon>Xenopus</taxon>
        <taxon>Silurana</taxon>
    </lineage>
</organism>
<dbReference type="GeneTree" id="ENSGT00940000162108"/>
<keyword evidence="5" id="KW-0732">Signal</keyword>
<dbReference type="SMART" id="SM00202">
    <property type="entry name" value="SR"/>
    <property type="match status" value="1"/>
</dbReference>
<keyword evidence="1 2" id="KW-1015">Disulfide bond</keyword>
<sequence>MVQSRFIYMAALLGLFTNVEGKTNIRLVGSSKPCEGRVEINMNGLWGTVCEPLIHYTHYPKDKLLALVVCRHMDCISSSAGSEHMTLKSFGSGSGEIFYSRLNCTGTESNLWECKDDPYYRPYCRSHNTDVGVVCSEQPVTEAAPLNNEYVPDSRFTTACIALAGLLALSIILLLTLTRKLYSYRNELRIRKGSLVSLNDSVYLNIDSDKLPEEAWSGKEQLHTKHSGSSRRYQCRGELPRRPENPAEQQPSSTDTLFDKDVPYDYNNFEETKVKKIPLESKGSAKTEISLPVYVIVKDSFTKGMPNVSNELLSDELVPSDYDDAEGLEETQMSLSFKEDKNLPLGCKDYSLDRLVPSDHDDIKGSKENKISIGSKDALSNKLVPSDYEGLEENQMSPSDYDDIEGPEENKITMGHSKDVLSDKLVSSDYDDIELEENLITLSFKDSLADMLLSSNDDVFEGLEKNQMPLDTKGFQAPSAQNAAPRPPSGTSGDYDDVDFFD</sequence>
<evidence type="ECO:0000259" key="6">
    <source>
        <dbReference type="PROSITE" id="PS50287"/>
    </source>
</evidence>
<dbReference type="InterPro" id="IPR001190">
    <property type="entry name" value="SRCR"/>
</dbReference>
<comment type="caution">
    <text evidence="2">Lacks conserved residue(s) required for the propagation of feature annotation.</text>
</comment>